<reference evidence="2 3" key="1">
    <citation type="submission" date="2021-12" db="EMBL/GenBank/DDBJ databases">
        <title>Discovery of the Pendulisporaceae a myxobacterial family with distinct sporulation behavior and unique specialized metabolism.</title>
        <authorList>
            <person name="Garcia R."/>
            <person name="Popoff A."/>
            <person name="Bader C.D."/>
            <person name="Loehr J."/>
            <person name="Walesch S."/>
            <person name="Walt C."/>
            <person name="Boldt J."/>
            <person name="Bunk B."/>
            <person name="Haeckl F.J.F.P.J."/>
            <person name="Gunesch A.P."/>
            <person name="Birkelbach J."/>
            <person name="Nuebel U."/>
            <person name="Pietschmann T."/>
            <person name="Bach T."/>
            <person name="Mueller R."/>
        </authorList>
    </citation>
    <scope>NUCLEOTIDE SEQUENCE [LARGE SCALE GENOMIC DNA]</scope>
    <source>
        <strain evidence="2 3">MSr12523</strain>
    </source>
</reference>
<sequence length="524" mass="58176">MFHLIPQAFSDWGARDDETARDLLSIYDALTGSRLYEVLPQPTVDRRRRLHGFQAELSRVLYGALEAGILRFERHEVSWPFPENDEKPAERKPQSEVQERPGTFTARVVDPVGDAVDGIELLFEAQGQQKKVPTDASGVARWTVTASEATVRIANVESVRQKLIDRWTAARKRKTPEGPEVTICELEDDVPPFTVRDAVQHTLLLEPPRMEIPEQKESVVGSDEPILLASNDPNFIPGGGVRAQHEKRGKDTSPANEPPDVYASFRQVDSPSAPDIAFDHGFLDDGNGNIDPAKRRAATAEDKLAKRKWEFILAGAILLRPDLYDGSFAYDHFIHGNGEDWKFDFERYVSSTRNKAVPDVAVDGSGVTTLESIIEDARAGAIEIHDRLSRPTFVMQTDGVTCGDSARYPYPATENWQKSVGGFTIWMEATVTVQMDPAAGTRHFTVDLTVHGADRYNFDPRKKDMGSGTPDAVNGRFEVSGLGHEFMQYGTLKRTISFTVALRHNADPRAKPGDQNVKKPGGRA</sequence>
<accession>A0ABZ2KLL8</accession>
<dbReference type="Proteomes" id="UP001379533">
    <property type="component" value="Chromosome"/>
</dbReference>
<gene>
    <name evidence="2" type="ORF">LZC95_22395</name>
</gene>
<evidence type="ECO:0000256" key="1">
    <source>
        <dbReference type="SAM" id="MobiDB-lite"/>
    </source>
</evidence>
<proteinExistence type="predicted"/>
<name>A0ABZ2KLL8_9BACT</name>
<dbReference type="RefSeq" id="WP_394850194.1">
    <property type="nucleotide sequence ID" value="NZ_CP089982.1"/>
</dbReference>
<evidence type="ECO:0000313" key="2">
    <source>
        <dbReference type="EMBL" id="WXA99555.1"/>
    </source>
</evidence>
<feature type="region of interest" description="Disordered" evidence="1">
    <location>
        <begin position="232"/>
        <end position="258"/>
    </location>
</feature>
<organism evidence="2 3">
    <name type="scientific">Pendulispora brunnea</name>
    <dbReference type="NCBI Taxonomy" id="2905690"/>
    <lineage>
        <taxon>Bacteria</taxon>
        <taxon>Pseudomonadati</taxon>
        <taxon>Myxococcota</taxon>
        <taxon>Myxococcia</taxon>
        <taxon>Myxococcales</taxon>
        <taxon>Sorangiineae</taxon>
        <taxon>Pendulisporaceae</taxon>
        <taxon>Pendulispora</taxon>
    </lineage>
</organism>
<feature type="region of interest" description="Disordered" evidence="1">
    <location>
        <begin position="80"/>
        <end position="100"/>
    </location>
</feature>
<protein>
    <submittedName>
        <fullName evidence="2">Ig-like domain-containing protein</fullName>
    </submittedName>
</protein>
<keyword evidence="3" id="KW-1185">Reference proteome</keyword>
<dbReference type="EMBL" id="CP089982">
    <property type="protein sequence ID" value="WXA99555.1"/>
    <property type="molecule type" value="Genomic_DNA"/>
</dbReference>
<feature type="compositionally biased region" description="Basic and acidic residues" evidence="1">
    <location>
        <begin position="84"/>
        <end position="99"/>
    </location>
</feature>
<evidence type="ECO:0000313" key="3">
    <source>
        <dbReference type="Proteomes" id="UP001379533"/>
    </source>
</evidence>